<evidence type="ECO:0000256" key="6">
    <source>
        <dbReference type="SAM" id="Phobius"/>
    </source>
</evidence>
<dbReference type="Gene3D" id="1.20.1250.20">
    <property type="entry name" value="MFS general substrate transporter like domains"/>
    <property type="match status" value="1"/>
</dbReference>
<dbReference type="EMBL" id="DPIY01000005">
    <property type="protein sequence ID" value="HCT56339.1"/>
    <property type="molecule type" value="Genomic_DNA"/>
</dbReference>
<dbReference type="PROSITE" id="PS50850">
    <property type="entry name" value="MFS"/>
    <property type="match status" value="1"/>
</dbReference>
<evidence type="ECO:0000256" key="4">
    <source>
        <dbReference type="ARBA" id="ARBA00022989"/>
    </source>
</evidence>
<feature type="transmembrane region" description="Helical" evidence="6">
    <location>
        <begin position="293"/>
        <end position="313"/>
    </location>
</feature>
<dbReference type="InterPro" id="IPR020846">
    <property type="entry name" value="MFS_dom"/>
</dbReference>
<evidence type="ECO:0000256" key="1">
    <source>
        <dbReference type="ARBA" id="ARBA00004651"/>
    </source>
</evidence>
<keyword evidence="4 6" id="KW-1133">Transmembrane helix</keyword>
<feature type="transmembrane region" description="Helical" evidence="6">
    <location>
        <begin position="231"/>
        <end position="249"/>
    </location>
</feature>
<dbReference type="AlphaFoldDB" id="A0A3D4V5D5"/>
<evidence type="ECO:0000256" key="3">
    <source>
        <dbReference type="ARBA" id="ARBA00022692"/>
    </source>
</evidence>
<dbReference type="PANTHER" id="PTHR43124">
    <property type="entry name" value="PURINE EFFLUX PUMP PBUE"/>
    <property type="match status" value="1"/>
</dbReference>
<comment type="caution">
    <text evidence="8">The sequence shown here is derived from an EMBL/GenBank/DDBJ whole genome shotgun (WGS) entry which is preliminary data.</text>
</comment>
<gene>
    <name evidence="8" type="ORF">DGD08_03910</name>
</gene>
<feature type="transmembrane region" description="Helical" evidence="6">
    <location>
        <begin position="319"/>
        <end position="338"/>
    </location>
</feature>
<dbReference type="InterPro" id="IPR050189">
    <property type="entry name" value="MFS_Efflux_Transporters"/>
</dbReference>
<feature type="domain" description="Major facilitator superfamily (MFS) profile" evidence="7">
    <location>
        <begin position="14"/>
        <end position="402"/>
    </location>
</feature>
<name>A0A3D4V5D5_9BACT</name>
<dbReference type="PANTHER" id="PTHR43124:SF3">
    <property type="entry name" value="CHLORAMPHENICOL EFFLUX PUMP RV0191"/>
    <property type="match status" value="1"/>
</dbReference>
<keyword evidence="3 6" id="KW-0812">Transmembrane</keyword>
<evidence type="ECO:0000256" key="2">
    <source>
        <dbReference type="ARBA" id="ARBA00022475"/>
    </source>
</evidence>
<evidence type="ECO:0000313" key="9">
    <source>
        <dbReference type="Proteomes" id="UP000264071"/>
    </source>
</evidence>
<feature type="transmembrane region" description="Helical" evidence="6">
    <location>
        <begin position="83"/>
        <end position="100"/>
    </location>
</feature>
<dbReference type="Proteomes" id="UP000264071">
    <property type="component" value="Unassembled WGS sequence"/>
</dbReference>
<feature type="transmembrane region" description="Helical" evidence="6">
    <location>
        <begin position="138"/>
        <end position="158"/>
    </location>
</feature>
<comment type="subcellular location">
    <subcellularLocation>
        <location evidence="1">Cell membrane</location>
        <topology evidence="1">Multi-pass membrane protein</topology>
    </subcellularLocation>
</comment>
<dbReference type="SUPFAM" id="SSF103473">
    <property type="entry name" value="MFS general substrate transporter"/>
    <property type="match status" value="1"/>
</dbReference>
<evidence type="ECO:0000256" key="5">
    <source>
        <dbReference type="ARBA" id="ARBA00023136"/>
    </source>
</evidence>
<feature type="transmembrane region" description="Helical" evidence="6">
    <location>
        <begin position="261"/>
        <end position="281"/>
    </location>
</feature>
<dbReference type="InterPro" id="IPR036259">
    <property type="entry name" value="MFS_trans_sf"/>
</dbReference>
<feature type="transmembrane region" description="Helical" evidence="6">
    <location>
        <begin position="106"/>
        <end position="126"/>
    </location>
</feature>
<feature type="transmembrane region" description="Helical" evidence="6">
    <location>
        <begin position="164"/>
        <end position="189"/>
    </location>
</feature>
<accession>A0A3D4V5D5</accession>
<keyword evidence="2" id="KW-1003">Cell membrane</keyword>
<protein>
    <submittedName>
        <fullName evidence="8">MFS transporter</fullName>
    </submittedName>
</protein>
<sequence>MTMRADDTHPDRWRMLALISVAELLGMSVWFTGSAVAPQLTERWALSATDVGWLSTVVQLGFVLGTALSAVLNLADVVPARRLFATAATLGAFSNALLLLAPSYGWALVARALCGCCIAGVYPPAMKMASTWFRERRGLAVGTVVGALTVGKASPYLAQAIPDVTVRAVVFASSGAALVAALLIGWRYVDGPYAFPARRFSWGLVGTVFRERRWRLATGGYLGHMAELYSYWTWIPAFLGASAVAHAAATGSPVPTRLVGLLSFGVIAVGGIGCFWGGLVADRIGRARLVNRAMALSGACALLIGLTFGRSWWLLAPLALAWGFFVIADSAQFSVLVTESVPPHAVGTALTVQVSIGFLLTTVTIQIVPLLVQWIGWQWAFAALALGPLLGIASIRRLQRLT</sequence>
<dbReference type="GO" id="GO:0022857">
    <property type="term" value="F:transmembrane transporter activity"/>
    <property type="evidence" value="ECO:0007669"/>
    <property type="project" value="InterPro"/>
</dbReference>
<feature type="transmembrane region" description="Helical" evidence="6">
    <location>
        <begin position="345"/>
        <end position="368"/>
    </location>
</feature>
<dbReference type="InterPro" id="IPR011701">
    <property type="entry name" value="MFS"/>
</dbReference>
<dbReference type="OMA" id="FGYFGHM"/>
<feature type="transmembrane region" description="Helical" evidence="6">
    <location>
        <begin position="374"/>
        <end position="395"/>
    </location>
</feature>
<feature type="transmembrane region" description="Helical" evidence="6">
    <location>
        <begin position="51"/>
        <end position="71"/>
    </location>
</feature>
<organism evidence="8 9">
    <name type="scientific">Gemmatimonas aurantiaca</name>
    <dbReference type="NCBI Taxonomy" id="173480"/>
    <lineage>
        <taxon>Bacteria</taxon>
        <taxon>Pseudomonadati</taxon>
        <taxon>Gemmatimonadota</taxon>
        <taxon>Gemmatimonadia</taxon>
        <taxon>Gemmatimonadales</taxon>
        <taxon>Gemmatimonadaceae</taxon>
        <taxon>Gemmatimonas</taxon>
    </lineage>
</organism>
<dbReference type="Pfam" id="PF07690">
    <property type="entry name" value="MFS_1"/>
    <property type="match status" value="1"/>
</dbReference>
<feature type="transmembrane region" description="Helical" evidence="6">
    <location>
        <begin position="12"/>
        <end position="31"/>
    </location>
</feature>
<proteinExistence type="predicted"/>
<evidence type="ECO:0000259" key="7">
    <source>
        <dbReference type="PROSITE" id="PS50850"/>
    </source>
</evidence>
<dbReference type="GO" id="GO:0005886">
    <property type="term" value="C:plasma membrane"/>
    <property type="evidence" value="ECO:0007669"/>
    <property type="project" value="UniProtKB-SubCell"/>
</dbReference>
<reference evidence="8 9" key="1">
    <citation type="journal article" date="2018" name="Nat. Biotechnol.">
        <title>A standardized bacterial taxonomy based on genome phylogeny substantially revises the tree of life.</title>
        <authorList>
            <person name="Parks D.H."/>
            <person name="Chuvochina M."/>
            <person name="Waite D.W."/>
            <person name="Rinke C."/>
            <person name="Skarshewski A."/>
            <person name="Chaumeil P.A."/>
            <person name="Hugenholtz P."/>
        </authorList>
    </citation>
    <scope>NUCLEOTIDE SEQUENCE [LARGE SCALE GENOMIC DNA]</scope>
    <source>
        <strain evidence="8">UBA8844</strain>
    </source>
</reference>
<evidence type="ECO:0000313" key="8">
    <source>
        <dbReference type="EMBL" id="HCT56339.1"/>
    </source>
</evidence>
<keyword evidence="5 6" id="KW-0472">Membrane</keyword>